<dbReference type="STRING" id="1142394.PSMK_20560"/>
<keyword evidence="1" id="KW-0732">Signal</keyword>
<organism evidence="3 4">
    <name type="scientific">Phycisphaera mikurensis (strain NBRC 102666 / KCTC 22515 / FYK2301M01)</name>
    <dbReference type="NCBI Taxonomy" id="1142394"/>
    <lineage>
        <taxon>Bacteria</taxon>
        <taxon>Pseudomonadati</taxon>
        <taxon>Planctomycetota</taxon>
        <taxon>Phycisphaerae</taxon>
        <taxon>Phycisphaerales</taxon>
        <taxon>Phycisphaeraceae</taxon>
        <taxon>Phycisphaera</taxon>
    </lineage>
</organism>
<protein>
    <submittedName>
        <fullName evidence="3">Putative oxidoreductase</fullName>
    </submittedName>
</protein>
<evidence type="ECO:0000313" key="4">
    <source>
        <dbReference type="Proteomes" id="UP000007881"/>
    </source>
</evidence>
<dbReference type="KEGG" id="phm:PSMK_20560"/>
<dbReference type="Pfam" id="PF00578">
    <property type="entry name" value="AhpC-TSA"/>
    <property type="match status" value="1"/>
</dbReference>
<dbReference type="InterPro" id="IPR000866">
    <property type="entry name" value="AhpC/TSA"/>
</dbReference>
<gene>
    <name evidence="3" type="ordered locus">PSMK_20560</name>
</gene>
<dbReference type="RefSeq" id="WP_014437433.1">
    <property type="nucleotide sequence ID" value="NC_017080.1"/>
</dbReference>
<dbReference type="GO" id="GO:0016209">
    <property type="term" value="F:antioxidant activity"/>
    <property type="evidence" value="ECO:0007669"/>
    <property type="project" value="InterPro"/>
</dbReference>
<dbReference type="OrthoDB" id="9788721at2"/>
<dbReference type="eggNOG" id="COG0450">
    <property type="taxonomic scope" value="Bacteria"/>
</dbReference>
<dbReference type="HOGENOM" id="CLU_076204_3_0_0"/>
<name>I0IG27_PHYMF</name>
<sequence>MKLLSPALALTAAAALATGSAFLLAPAPAVAAHHGAKAEVGQPAPAFTAMDQHGNPVSLADFKGDVTVVEFFNDQCPFVAKFYEPGVMQQMAADYAAKGVQWVAIDSSHFTSVEENASIAEAWGIDRAILDDSAGDIGHAYGAKTTPHMYVIDAEGVLRYAGAIDSVRSTDSDDIEGATNHVAEALDAILAGEEVQTETTKPYGCSVKYK</sequence>
<dbReference type="InterPro" id="IPR047262">
    <property type="entry name" value="PRX-like1"/>
</dbReference>
<dbReference type="InterPro" id="IPR036249">
    <property type="entry name" value="Thioredoxin-like_sf"/>
</dbReference>
<feature type="signal peptide" evidence="1">
    <location>
        <begin position="1"/>
        <end position="31"/>
    </location>
</feature>
<dbReference type="PATRIC" id="fig|1142394.8.peg.2119"/>
<dbReference type="Gene3D" id="3.40.30.10">
    <property type="entry name" value="Glutaredoxin"/>
    <property type="match status" value="1"/>
</dbReference>
<dbReference type="GO" id="GO:0016491">
    <property type="term" value="F:oxidoreductase activity"/>
    <property type="evidence" value="ECO:0007669"/>
    <property type="project" value="InterPro"/>
</dbReference>
<dbReference type="SUPFAM" id="SSF52833">
    <property type="entry name" value="Thioredoxin-like"/>
    <property type="match status" value="1"/>
</dbReference>
<feature type="chain" id="PRO_5003629720" evidence="1">
    <location>
        <begin position="32"/>
        <end position="210"/>
    </location>
</feature>
<dbReference type="EMBL" id="AP012338">
    <property type="protein sequence ID" value="BAM04215.1"/>
    <property type="molecule type" value="Genomic_DNA"/>
</dbReference>
<evidence type="ECO:0000259" key="2">
    <source>
        <dbReference type="PROSITE" id="PS51352"/>
    </source>
</evidence>
<proteinExistence type="predicted"/>
<evidence type="ECO:0000256" key="1">
    <source>
        <dbReference type="SAM" id="SignalP"/>
    </source>
</evidence>
<dbReference type="Proteomes" id="UP000007881">
    <property type="component" value="Chromosome"/>
</dbReference>
<feature type="domain" description="Thioredoxin" evidence="2">
    <location>
        <begin position="38"/>
        <end position="191"/>
    </location>
</feature>
<dbReference type="PANTHER" id="PTHR43640">
    <property type="entry name" value="OS07G0260300 PROTEIN"/>
    <property type="match status" value="1"/>
</dbReference>
<accession>I0IG27</accession>
<keyword evidence="4" id="KW-1185">Reference proteome</keyword>
<dbReference type="PROSITE" id="PS51352">
    <property type="entry name" value="THIOREDOXIN_2"/>
    <property type="match status" value="1"/>
</dbReference>
<dbReference type="InterPro" id="IPR013766">
    <property type="entry name" value="Thioredoxin_domain"/>
</dbReference>
<dbReference type="CDD" id="cd02969">
    <property type="entry name" value="PRX_like1"/>
    <property type="match status" value="1"/>
</dbReference>
<reference evidence="3 4" key="1">
    <citation type="submission" date="2012-02" db="EMBL/GenBank/DDBJ databases">
        <title>Complete genome sequence of Phycisphaera mikurensis NBRC 102666.</title>
        <authorList>
            <person name="Ankai A."/>
            <person name="Hosoyama A."/>
            <person name="Terui Y."/>
            <person name="Sekine M."/>
            <person name="Fukai R."/>
            <person name="Kato Y."/>
            <person name="Nakamura S."/>
            <person name="Yamada-Narita S."/>
            <person name="Kawakoshi A."/>
            <person name="Fukunaga Y."/>
            <person name="Yamazaki S."/>
            <person name="Fujita N."/>
        </authorList>
    </citation>
    <scope>NUCLEOTIDE SEQUENCE [LARGE SCALE GENOMIC DNA]</scope>
    <source>
        <strain evidence="4">NBRC 102666 / KCTC 22515 / FYK2301M01</strain>
    </source>
</reference>
<dbReference type="PANTHER" id="PTHR43640:SF1">
    <property type="entry name" value="THIOREDOXIN-DEPENDENT PEROXIREDOXIN"/>
    <property type="match status" value="1"/>
</dbReference>
<evidence type="ECO:0000313" key="3">
    <source>
        <dbReference type="EMBL" id="BAM04215.1"/>
    </source>
</evidence>
<dbReference type="AlphaFoldDB" id="I0IG27"/>